<organism evidence="12 13">
    <name type="scientific">Olea europaea subsp. europaea</name>
    <dbReference type="NCBI Taxonomy" id="158383"/>
    <lineage>
        <taxon>Eukaryota</taxon>
        <taxon>Viridiplantae</taxon>
        <taxon>Streptophyta</taxon>
        <taxon>Embryophyta</taxon>
        <taxon>Tracheophyta</taxon>
        <taxon>Spermatophyta</taxon>
        <taxon>Magnoliopsida</taxon>
        <taxon>eudicotyledons</taxon>
        <taxon>Gunneridae</taxon>
        <taxon>Pentapetalae</taxon>
        <taxon>asterids</taxon>
        <taxon>lamiids</taxon>
        <taxon>Lamiales</taxon>
        <taxon>Oleaceae</taxon>
        <taxon>Oleeae</taxon>
        <taxon>Olea</taxon>
    </lineage>
</organism>
<dbReference type="Pfam" id="PF21791">
    <property type="entry name" value="MDHAR3-like_C"/>
    <property type="match status" value="1"/>
</dbReference>
<name>A0A8S0T7U7_OLEEU</name>
<dbReference type="PANTHER" id="PTHR43557">
    <property type="entry name" value="APOPTOSIS-INDUCING FACTOR 1"/>
    <property type="match status" value="1"/>
</dbReference>
<feature type="domain" description="FAD/NAD(P)-binding" evidence="10">
    <location>
        <begin position="7"/>
        <end position="321"/>
    </location>
</feature>
<dbReference type="EMBL" id="CACTIH010005724">
    <property type="protein sequence ID" value="CAA3000991.1"/>
    <property type="molecule type" value="Genomic_DNA"/>
</dbReference>
<sequence>MGRAFVYVIVGGGVAAGYAAHEFVKRGVSHGELCIISEESVAPYERPALSKGYLLPEDPARLPSFHCCVGSNEEKLTPKYYKEHGIELILNTQVKSADVRRNTLQTATGETISYKILIVATGARPLKLEEFGVSGSDAANVCYLRDMVDAERLVNVMQSSSGGNAIVIGGGYIGMECAASLAINKLNVTMVFPEAHCMARLFTTKIASYYEEFYKSRGVKFIKGTVLTSFDFNTDGKVTAVNLRDGSKLPADMVVIGIGIRPNTSLFEGQLTLEKGGIKVNGSMQSSNSSIYAVGDVAAFPVKIFGETRRLEHVDCARKSARHAVAAIMEPEKTGEFDYLPFFYSRVFTLSWQFYGDNIGEVFHFGDFSGKTFGAYWIHNGHLVGSFLEGGTKEQYEAIAHATKLKPAIEDVTELERQGLGFALSMSRKPPPSQPIIVGRSGLVLDTKPIYAWHATAGVIVAASIAAFAYWYGRRRRMW</sequence>
<keyword evidence="7" id="KW-0676">Redox-active center</keyword>
<comment type="similarity">
    <text evidence="2">Belongs to the FAD-dependent oxidoreductase family.</text>
</comment>
<keyword evidence="13" id="KW-1185">Reference proteome</keyword>
<dbReference type="InterPro" id="IPR048618">
    <property type="entry name" value="MDHAR3-like_C"/>
</dbReference>
<protein>
    <recommendedName>
        <fullName evidence="8">monodehydroascorbate reductase (NADH)</fullName>
        <ecNumber evidence="8">1.6.5.4</ecNumber>
    </recommendedName>
</protein>
<evidence type="ECO:0000256" key="6">
    <source>
        <dbReference type="ARBA" id="ARBA00023027"/>
    </source>
</evidence>
<feature type="transmembrane region" description="Helical" evidence="9">
    <location>
        <begin position="450"/>
        <end position="473"/>
    </location>
</feature>
<keyword evidence="6" id="KW-0520">NAD</keyword>
<dbReference type="Pfam" id="PF07992">
    <property type="entry name" value="Pyr_redox_2"/>
    <property type="match status" value="1"/>
</dbReference>
<evidence type="ECO:0000313" key="12">
    <source>
        <dbReference type="EMBL" id="CAA3000991.1"/>
    </source>
</evidence>
<keyword evidence="9" id="KW-1133">Transmembrane helix</keyword>
<proteinExistence type="inferred from homology"/>
<keyword evidence="3" id="KW-0285">Flavoprotein</keyword>
<dbReference type="GO" id="GO:0016656">
    <property type="term" value="F:monodehydroascorbate reductase (NADH) activity"/>
    <property type="evidence" value="ECO:0007669"/>
    <property type="project" value="UniProtKB-EC"/>
</dbReference>
<evidence type="ECO:0000256" key="8">
    <source>
        <dbReference type="ARBA" id="ARBA00038920"/>
    </source>
</evidence>
<dbReference type="Gene3D" id="3.50.50.60">
    <property type="entry name" value="FAD/NAD(P)-binding domain"/>
    <property type="match status" value="2"/>
</dbReference>
<evidence type="ECO:0000256" key="1">
    <source>
        <dbReference type="ARBA" id="ARBA00001974"/>
    </source>
</evidence>
<dbReference type="Gramene" id="OE9A021192T1">
    <property type="protein sequence ID" value="OE9A021192C1"/>
    <property type="gene ID" value="OE9A021192"/>
</dbReference>
<gene>
    <name evidence="12" type="ORF">OLEA9_A021192</name>
</gene>
<dbReference type="InterPro" id="IPR016156">
    <property type="entry name" value="FAD/NAD-linked_Rdtase_dimer_sf"/>
</dbReference>
<accession>A0A8S0T7U7</accession>
<dbReference type="Gene3D" id="3.30.390.30">
    <property type="match status" value="1"/>
</dbReference>
<dbReference type="EC" id="1.6.5.4" evidence="8"/>
<dbReference type="InterPro" id="IPR050446">
    <property type="entry name" value="FAD-oxidoreductase/Apoptosis"/>
</dbReference>
<keyword evidence="5" id="KW-0560">Oxidoreductase</keyword>
<keyword evidence="9" id="KW-0472">Membrane</keyword>
<evidence type="ECO:0000256" key="5">
    <source>
        <dbReference type="ARBA" id="ARBA00023002"/>
    </source>
</evidence>
<comment type="caution">
    <text evidence="12">The sequence shown here is derived from an EMBL/GenBank/DDBJ whole genome shotgun (WGS) entry which is preliminary data.</text>
</comment>
<dbReference type="SUPFAM" id="SSF55424">
    <property type="entry name" value="FAD/NAD-linked reductases, dimerisation (C-terminal) domain"/>
    <property type="match status" value="1"/>
</dbReference>
<dbReference type="InterPro" id="IPR036188">
    <property type="entry name" value="FAD/NAD-bd_sf"/>
</dbReference>
<dbReference type="Proteomes" id="UP000594638">
    <property type="component" value="Unassembled WGS sequence"/>
</dbReference>
<dbReference type="OrthoDB" id="432169at2759"/>
<evidence type="ECO:0000256" key="3">
    <source>
        <dbReference type="ARBA" id="ARBA00022630"/>
    </source>
</evidence>
<evidence type="ECO:0000256" key="9">
    <source>
        <dbReference type="SAM" id="Phobius"/>
    </source>
</evidence>
<dbReference type="GO" id="GO:0005737">
    <property type="term" value="C:cytoplasm"/>
    <property type="evidence" value="ECO:0007669"/>
    <property type="project" value="TreeGrafter"/>
</dbReference>
<evidence type="ECO:0000259" key="11">
    <source>
        <dbReference type="Pfam" id="PF21791"/>
    </source>
</evidence>
<evidence type="ECO:0000256" key="7">
    <source>
        <dbReference type="ARBA" id="ARBA00023284"/>
    </source>
</evidence>
<evidence type="ECO:0000256" key="4">
    <source>
        <dbReference type="ARBA" id="ARBA00022827"/>
    </source>
</evidence>
<dbReference type="AlphaFoldDB" id="A0A8S0T7U7"/>
<keyword evidence="4" id="KW-0274">FAD</keyword>
<dbReference type="InterPro" id="IPR023753">
    <property type="entry name" value="FAD/NAD-binding_dom"/>
</dbReference>
<dbReference type="SUPFAM" id="SSF51905">
    <property type="entry name" value="FAD/NAD(P)-binding domain"/>
    <property type="match status" value="1"/>
</dbReference>
<feature type="domain" description="Monodehydroascorbate reductase 3-like C-terminal" evidence="11">
    <location>
        <begin position="340"/>
        <end position="423"/>
    </location>
</feature>
<dbReference type="PANTHER" id="PTHR43557:SF2">
    <property type="entry name" value="RIESKE DOMAIN-CONTAINING PROTEIN-RELATED"/>
    <property type="match status" value="1"/>
</dbReference>
<comment type="cofactor">
    <cofactor evidence="1">
        <name>FAD</name>
        <dbReference type="ChEBI" id="CHEBI:57692"/>
    </cofactor>
</comment>
<evidence type="ECO:0000256" key="2">
    <source>
        <dbReference type="ARBA" id="ARBA00006442"/>
    </source>
</evidence>
<dbReference type="PRINTS" id="PR00411">
    <property type="entry name" value="PNDRDTASEI"/>
</dbReference>
<evidence type="ECO:0000259" key="10">
    <source>
        <dbReference type="Pfam" id="PF07992"/>
    </source>
</evidence>
<dbReference type="PRINTS" id="PR00368">
    <property type="entry name" value="FADPNR"/>
</dbReference>
<reference evidence="12 13" key="1">
    <citation type="submission" date="2019-12" db="EMBL/GenBank/DDBJ databases">
        <authorList>
            <person name="Alioto T."/>
            <person name="Alioto T."/>
            <person name="Gomez Garrido J."/>
        </authorList>
    </citation>
    <scope>NUCLEOTIDE SEQUENCE [LARGE SCALE GENOMIC DNA]</scope>
</reference>
<keyword evidence="9" id="KW-0812">Transmembrane</keyword>
<evidence type="ECO:0000313" key="13">
    <source>
        <dbReference type="Proteomes" id="UP000594638"/>
    </source>
</evidence>